<keyword evidence="3 6" id="KW-0694">RNA-binding</keyword>
<keyword evidence="2 6" id="KW-0699">rRNA-binding</keyword>
<evidence type="ECO:0000256" key="4">
    <source>
        <dbReference type="ARBA" id="ARBA00022980"/>
    </source>
</evidence>
<organism evidence="9 10">
    <name type="scientific">Xylocopilactobacillus apis</name>
    <dbReference type="NCBI Taxonomy" id="2932183"/>
    <lineage>
        <taxon>Bacteria</taxon>
        <taxon>Bacillati</taxon>
        <taxon>Bacillota</taxon>
        <taxon>Bacilli</taxon>
        <taxon>Lactobacillales</taxon>
        <taxon>Lactobacillaceae</taxon>
        <taxon>Xylocopilactobacillus</taxon>
    </lineage>
</organism>
<dbReference type="AlphaFoldDB" id="A0AAU9D144"/>
<dbReference type="Proteomes" id="UP001321804">
    <property type="component" value="Chromosome"/>
</dbReference>
<dbReference type="KEGG" id="xak:KIMC2_18300"/>
<dbReference type="FunFam" id="3.30.70.330:FF:000001">
    <property type="entry name" value="50S ribosomal protein L23"/>
    <property type="match status" value="1"/>
</dbReference>
<dbReference type="SUPFAM" id="SSF54189">
    <property type="entry name" value="Ribosomal proteins S24e, L23 and L15e"/>
    <property type="match status" value="1"/>
</dbReference>
<dbReference type="GO" id="GO:0019843">
    <property type="term" value="F:rRNA binding"/>
    <property type="evidence" value="ECO:0007669"/>
    <property type="project" value="UniProtKB-UniRule"/>
</dbReference>
<name>A0AAU9D144_9LACO</name>
<dbReference type="GO" id="GO:0003735">
    <property type="term" value="F:structural constituent of ribosome"/>
    <property type="evidence" value="ECO:0007669"/>
    <property type="project" value="InterPro"/>
</dbReference>
<protein>
    <recommendedName>
        <fullName evidence="6">Large ribosomal subunit protein uL23</fullName>
    </recommendedName>
</protein>
<dbReference type="Pfam" id="PF00276">
    <property type="entry name" value="Ribosomal_L23"/>
    <property type="match status" value="1"/>
</dbReference>
<evidence type="ECO:0000256" key="2">
    <source>
        <dbReference type="ARBA" id="ARBA00022730"/>
    </source>
</evidence>
<dbReference type="InterPro" id="IPR001014">
    <property type="entry name" value="Ribosomal_uL23_CS"/>
</dbReference>
<comment type="function">
    <text evidence="6">One of the early assembly proteins it binds 23S rRNA. One of the proteins that surrounds the polypeptide exit tunnel on the outside of the ribosome. Forms the main docking site for trigger factor binding to the ribosome.</text>
</comment>
<evidence type="ECO:0000256" key="1">
    <source>
        <dbReference type="ARBA" id="ARBA00006700"/>
    </source>
</evidence>
<evidence type="ECO:0000313" key="10">
    <source>
        <dbReference type="Proteomes" id="UP001321804"/>
    </source>
</evidence>
<accession>A0AAU9D144</accession>
<dbReference type="PANTHER" id="PTHR11620">
    <property type="entry name" value="60S RIBOSOMAL PROTEIN L23A"/>
    <property type="match status" value="1"/>
</dbReference>
<reference evidence="9 10" key="1">
    <citation type="journal article" date="2023" name="Microbiol. Spectr.">
        <title>Symbiosis of Carpenter Bees with Uncharacterized Lactic Acid Bacteria Showing NAD Auxotrophy.</title>
        <authorList>
            <person name="Kawasaki S."/>
            <person name="Ozawa K."/>
            <person name="Mori T."/>
            <person name="Yamamoto A."/>
            <person name="Ito M."/>
            <person name="Ohkuma M."/>
            <person name="Sakamoto M."/>
            <person name="Matsutani M."/>
        </authorList>
    </citation>
    <scope>NUCLEOTIDE SEQUENCE [LARGE SCALE GENOMIC DNA]</scope>
    <source>
        <strain evidence="9 10">KimC2</strain>
    </source>
</reference>
<keyword evidence="5 6" id="KW-0687">Ribonucleoprotein</keyword>
<sequence length="111" mass="12687">MSDNAHDVIKTPVITEKAMDLMGERKYTFLVAPGSNKIQIRHAVEEIFDVKVKEVNLMNIRKKFRRYGKYSGYKAGKRKAIITLTADSKEIPVLNNNQASDEKQDQSTDKK</sequence>
<dbReference type="Gene3D" id="3.30.70.330">
    <property type="match status" value="1"/>
</dbReference>
<evidence type="ECO:0000256" key="3">
    <source>
        <dbReference type="ARBA" id="ARBA00022884"/>
    </source>
</evidence>
<dbReference type="HAMAP" id="MF_01369_B">
    <property type="entry name" value="Ribosomal_uL23_B"/>
    <property type="match status" value="1"/>
</dbReference>
<dbReference type="InterPro" id="IPR012677">
    <property type="entry name" value="Nucleotide-bd_a/b_plait_sf"/>
</dbReference>
<dbReference type="GO" id="GO:0005840">
    <property type="term" value="C:ribosome"/>
    <property type="evidence" value="ECO:0007669"/>
    <property type="project" value="UniProtKB-KW"/>
</dbReference>
<evidence type="ECO:0000256" key="5">
    <source>
        <dbReference type="ARBA" id="ARBA00023274"/>
    </source>
</evidence>
<dbReference type="NCBIfam" id="NF004363">
    <property type="entry name" value="PRK05738.2-4"/>
    <property type="match status" value="1"/>
</dbReference>
<evidence type="ECO:0000313" key="9">
    <source>
        <dbReference type="EMBL" id="BDR57268.1"/>
    </source>
</evidence>
<dbReference type="InterPro" id="IPR013025">
    <property type="entry name" value="Ribosomal_uL23-like"/>
</dbReference>
<proteinExistence type="inferred from homology"/>
<comment type="similarity">
    <text evidence="1 6 7">Belongs to the universal ribosomal protein uL23 family.</text>
</comment>
<keyword evidence="4 6" id="KW-0689">Ribosomal protein</keyword>
<keyword evidence="10" id="KW-1185">Reference proteome</keyword>
<evidence type="ECO:0000256" key="7">
    <source>
        <dbReference type="RuleBase" id="RU003934"/>
    </source>
</evidence>
<dbReference type="PROSITE" id="PS00050">
    <property type="entry name" value="RIBOSOMAL_L23"/>
    <property type="match status" value="1"/>
</dbReference>
<comment type="subunit">
    <text evidence="6">Part of the 50S ribosomal subunit. Contacts protein L29, and trigger factor when it is bound to the ribosome.</text>
</comment>
<dbReference type="GO" id="GO:1990904">
    <property type="term" value="C:ribonucleoprotein complex"/>
    <property type="evidence" value="ECO:0007669"/>
    <property type="project" value="UniProtKB-KW"/>
</dbReference>
<feature type="compositionally biased region" description="Basic and acidic residues" evidence="8">
    <location>
        <begin position="100"/>
        <end position="111"/>
    </location>
</feature>
<dbReference type="EMBL" id="AP026801">
    <property type="protein sequence ID" value="BDR57268.1"/>
    <property type="molecule type" value="Genomic_DNA"/>
</dbReference>
<dbReference type="InterPro" id="IPR012678">
    <property type="entry name" value="Ribosomal_uL23/eL15/eS24_sf"/>
</dbReference>
<evidence type="ECO:0000256" key="8">
    <source>
        <dbReference type="SAM" id="MobiDB-lite"/>
    </source>
</evidence>
<feature type="region of interest" description="Disordered" evidence="8">
    <location>
        <begin position="92"/>
        <end position="111"/>
    </location>
</feature>
<evidence type="ECO:0000256" key="6">
    <source>
        <dbReference type="HAMAP-Rule" id="MF_01369"/>
    </source>
</evidence>
<dbReference type="GO" id="GO:0006412">
    <property type="term" value="P:translation"/>
    <property type="evidence" value="ECO:0007669"/>
    <property type="project" value="UniProtKB-UniRule"/>
</dbReference>
<gene>
    <name evidence="6 9" type="primary">rplW</name>
    <name evidence="9" type="ORF">KIMC2_18300</name>
</gene>
<dbReference type="RefSeq" id="WP_317696220.1">
    <property type="nucleotide sequence ID" value="NZ_AP026801.1"/>
</dbReference>